<accession>A0A4D6YAG2</accession>
<keyword evidence="8" id="KW-0698">rRNA processing</keyword>
<reference evidence="9 10" key="1">
    <citation type="submission" date="2018-10" db="EMBL/GenBank/DDBJ databases">
        <title>Comparative functional genomics of the obligate endosymbiont Buchnera aphidicola.</title>
        <authorList>
            <person name="Chong R.A."/>
        </authorList>
    </citation>
    <scope>NUCLEOTIDE SEQUENCE [LARGE SCALE GENOMIC DNA]</scope>
    <source>
        <strain evidence="9 10">Mrh</strain>
    </source>
</reference>
<dbReference type="InterPro" id="IPR002052">
    <property type="entry name" value="DNA_methylase_N6_adenine_CS"/>
</dbReference>
<dbReference type="AlphaFoldDB" id="A0A4D6YAG2"/>
<dbReference type="PANTHER" id="PTHR43542:SF1">
    <property type="entry name" value="METHYLTRANSFERASE"/>
    <property type="match status" value="1"/>
</dbReference>
<sequence length="190" mass="22700">MNQNKQSSIRIISGIFRGYKIPIKKNCRIRPTTNRMRETLFNWINKKIINANCLDCFSGSGALGIEAISRYASFVTFIEQQKKIIYELKKIFIKLNQFNAEIIHANTIKWLKKIRKPYDIIFLDPPFRTKLLQNAIIQLEKYKYIKINSLIYIEKEKKSQKLLIPNYWYLYKEKKTSNVSYQLYICQKNI</sequence>
<evidence type="ECO:0000313" key="10">
    <source>
        <dbReference type="Proteomes" id="UP000298566"/>
    </source>
</evidence>
<dbReference type="Pfam" id="PF03602">
    <property type="entry name" value="Cons_hypoth95"/>
    <property type="match status" value="1"/>
</dbReference>
<dbReference type="Gene3D" id="3.40.50.150">
    <property type="entry name" value="Vaccinia Virus protein VP39"/>
    <property type="match status" value="1"/>
</dbReference>
<keyword evidence="5 8" id="KW-0489">Methyltransferase</keyword>
<dbReference type="CDD" id="cd02440">
    <property type="entry name" value="AdoMet_MTases"/>
    <property type="match status" value="1"/>
</dbReference>
<dbReference type="EC" id="2.1.1.171" evidence="3 8"/>
<gene>
    <name evidence="9" type="primary">rsmD</name>
    <name evidence="9" type="ORF">D9V73_00110</name>
</gene>
<name>A0A4D6YAG2_BUCMH</name>
<keyword evidence="8" id="KW-0949">S-adenosyl-L-methionine</keyword>
<evidence type="ECO:0000256" key="6">
    <source>
        <dbReference type="ARBA" id="ARBA00022679"/>
    </source>
</evidence>
<dbReference type="SUPFAM" id="SSF53335">
    <property type="entry name" value="S-adenosyl-L-methionine-dependent methyltransferases"/>
    <property type="match status" value="1"/>
</dbReference>
<dbReference type="EMBL" id="CP033004">
    <property type="protein sequence ID" value="QCI23074.1"/>
    <property type="molecule type" value="Genomic_DNA"/>
</dbReference>
<dbReference type="NCBIfam" id="TIGR00095">
    <property type="entry name" value="16S rRNA (guanine(966)-N(2))-methyltransferase RsmD"/>
    <property type="match status" value="1"/>
</dbReference>
<evidence type="ECO:0000256" key="7">
    <source>
        <dbReference type="ARBA" id="ARBA00048326"/>
    </source>
</evidence>
<dbReference type="GO" id="GO:0003676">
    <property type="term" value="F:nucleic acid binding"/>
    <property type="evidence" value="ECO:0007669"/>
    <property type="project" value="InterPro"/>
</dbReference>
<evidence type="ECO:0000256" key="3">
    <source>
        <dbReference type="ARBA" id="ARBA00012141"/>
    </source>
</evidence>
<evidence type="ECO:0000256" key="2">
    <source>
        <dbReference type="ARBA" id="ARBA00005269"/>
    </source>
</evidence>
<evidence type="ECO:0000256" key="8">
    <source>
        <dbReference type="PIRNR" id="PIRNR004553"/>
    </source>
</evidence>
<protein>
    <recommendedName>
        <fullName evidence="4 8">Ribosomal RNA small subunit methyltransferase D</fullName>
        <ecNumber evidence="3 8">2.1.1.171</ecNumber>
    </recommendedName>
</protein>
<comment type="catalytic activity">
    <reaction evidence="7 8">
        <text>guanosine(966) in 16S rRNA + S-adenosyl-L-methionine = N(2)-methylguanosine(966) in 16S rRNA + S-adenosyl-L-homocysteine + H(+)</text>
        <dbReference type="Rhea" id="RHEA:23548"/>
        <dbReference type="Rhea" id="RHEA-COMP:10211"/>
        <dbReference type="Rhea" id="RHEA-COMP:10212"/>
        <dbReference type="ChEBI" id="CHEBI:15378"/>
        <dbReference type="ChEBI" id="CHEBI:57856"/>
        <dbReference type="ChEBI" id="CHEBI:59789"/>
        <dbReference type="ChEBI" id="CHEBI:74269"/>
        <dbReference type="ChEBI" id="CHEBI:74481"/>
        <dbReference type="EC" id="2.1.1.171"/>
    </reaction>
</comment>
<evidence type="ECO:0000313" key="9">
    <source>
        <dbReference type="EMBL" id="QCI23074.1"/>
    </source>
</evidence>
<dbReference type="PANTHER" id="PTHR43542">
    <property type="entry name" value="METHYLTRANSFERASE"/>
    <property type="match status" value="1"/>
</dbReference>
<proteinExistence type="inferred from homology"/>
<comment type="similarity">
    <text evidence="2 8">Belongs to the methyltransferase superfamily. RsmD family.</text>
</comment>
<dbReference type="PROSITE" id="PS00092">
    <property type="entry name" value="N6_MTASE"/>
    <property type="match status" value="1"/>
</dbReference>
<dbReference type="Proteomes" id="UP000298566">
    <property type="component" value="Chromosome"/>
</dbReference>
<organism evidence="9 10">
    <name type="scientific">Buchnera aphidicola subsp. Melaphis rhois</name>
    <dbReference type="NCBI Taxonomy" id="118103"/>
    <lineage>
        <taxon>Bacteria</taxon>
        <taxon>Pseudomonadati</taxon>
        <taxon>Pseudomonadota</taxon>
        <taxon>Gammaproteobacteria</taxon>
        <taxon>Enterobacterales</taxon>
        <taxon>Erwiniaceae</taxon>
        <taxon>Buchnera</taxon>
    </lineage>
</organism>
<dbReference type="PIRSF" id="PIRSF004553">
    <property type="entry name" value="CHP00095"/>
    <property type="match status" value="1"/>
</dbReference>
<dbReference type="GO" id="GO:0052913">
    <property type="term" value="F:16S rRNA (guanine(966)-N(2))-methyltransferase activity"/>
    <property type="evidence" value="ECO:0007669"/>
    <property type="project" value="UniProtKB-EC"/>
</dbReference>
<dbReference type="InterPro" id="IPR029063">
    <property type="entry name" value="SAM-dependent_MTases_sf"/>
</dbReference>
<evidence type="ECO:0000256" key="1">
    <source>
        <dbReference type="ARBA" id="ARBA00002649"/>
    </source>
</evidence>
<evidence type="ECO:0000256" key="5">
    <source>
        <dbReference type="ARBA" id="ARBA00022603"/>
    </source>
</evidence>
<keyword evidence="6 8" id="KW-0808">Transferase</keyword>
<comment type="function">
    <text evidence="1 8">Specifically methylates the guanine in position 966 of 16S rRNA in the assembled 30S particle.</text>
</comment>
<dbReference type="OrthoDB" id="9803017at2"/>
<evidence type="ECO:0000256" key="4">
    <source>
        <dbReference type="ARBA" id="ARBA00013682"/>
    </source>
</evidence>
<dbReference type="InterPro" id="IPR004398">
    <property type="entry name" value="RNA_MeTrfase_RsmD"/>
</dbReference>
<dbReference type="RefSeq" id="WP_158336245.1">
    <property type="nucleotide sequence ID" value="NZ_CP033004.1"/>
</dbReference>